<evidence type="ECO:0008006" key="3">
    <source>
        <dbReference type="Google" id="ProtNLM"/>
    </source>
</evidence>
<evidence type="ECO:0000313" key="2">
    <source>
        <dbReference type="EMBL" id="SBO95944.1"/>
    </source>
</evidence>
<protein>
    <recommendedName>
        <fullName evidence="3">Chaplin domain-containing protein</fullName>
    </recommendedName>
</protein>
<feature type="chain" id="PRO_5013109949" description="Chaplin domain-containing protein" evidence="1">
    <location>
        <begin position="28"/>
        <end position="74"/>
    </location>
</feature>
<dbReference type="EMBL" id="LT559118">
    <property type="protein sequence ID" value="SBO95944.1"/>
    <property type="molecule type" value="Genomic_DNA"/>
</dbReference>
<gene>
    <name evidence="2" type="ORF">BN4615_P5460</name>
</gene>
<evidence type="ECO:0000256" key="1">
    <source>
        <dbReference type="SAM" id="SignalP"/>
    </source>
</evidence>
<proteinExistence type="predicted"/>
<feature type="signal peptide" evidence="1">
    <location>
        <begin position="1"/>
        <end position="27"/>
    </location>
</feature>
<sequence length="74" mass="7273">MRHSTRIATITLAGAFALAAVAGPAAATVPGGIDALNGNSVLNDNNVCVQDVEAAAIGVKVPIVSSESAGCVQR</sequence>
<name>A0A1M4EAX1_9ACTN</name>
<dbReference type="AlphaFoldDB" id="A0A1M4EAX1"/>
<reference evidence="2" key="1">
    <citation type="submission" date="2016-04" db="EMBL/GenBank/DDBJ databases">
        <authorList>
            <person name="Evans L.H."/>
            <person name="Alamgir A."/>
            <person name="Owens N."/>
            <person name="Weber N.D."/>
            <person name="Virtaneva K."/>
            <person name="Barbian K."/>
            <person name="Babar A."/>
            <person name="Rosenke K."/>
        </authorList>
    </citation>
    <scope>NUCLEOTIDE SEQUENCE</scope>
    <source>
        <strain evidence="2">Nono1</strain>
    </source>
</reference>
<organism evidence="2">
    <name type="scientific">Nonomuraea gerenzanensis</name>
    <dbReference type="NCBI Taxonomy" id="93944"/>
    <lineage>
        <taxon>Bacteria</taxon>
        <taxon>Bacillati</taxon>
        <taxon>Actinomycetota</taxon>
        <taxon>Actinomycetes</taxon>
        <taxon>Streptosporangiales</taxon>
        <taxon>Streptosporangiaceae</taxon>
        <taxon>Nonomuraea</taxon>
    </lineage>
</organism>
<dbReference type="RefSeq" id="WP_225275285.1">
    <property type="nucleotide sequence ID" value="NZ_CP084058.1"/>
</dbReference>
<keyword evidence="1" id="KW-0732">Signal</keyword>
<accession>A0A1M4EAX1</accession>